<name>A0ABD3A7C4_9GENT</name>
<comment type="caution">
    <text evidence="1">The sequence shown here is derived from an EMBL/GenBank/DDBJ whole genome shotgun (WGS) entry which is preliminary data.</text>
</comment>
<evidence type="ECO:0000313" key="2">
    <source>
        <dbReference type="EMBL" id="KAL3527697.1"/>
    </source>
</evidence>
<organism evidence="1 3">
    <name type="scientific">Cinchona calisaya</name>
    <dbReference type="NCBI Taxonomy" id="153742"/>
    <lineage>
        <taxon>Eukaryota</taxon>
        <taxon>Viridiplantae</taxon>
        <taxon>Streptophyta</taxon>
        <taxon>Embryophyta</taxon>
        <taxon>Tracheophyta</taxon>
        <taxon>Spermatophyta</taxon>
        <taxon>Magnoliopsida</taxon>
        <taxon>eudicotyledons</taxon>
        <taxon>Gunneridae</taxon>
        <taxon>Pentapetalae</taxon>
        <taxon>asterids</taxon>
        <taxon>lamiids</taxon>
        <taxon>Gentianales</taxon>
        <taxon>Rubiaceae</taxon>
        <taxon>Cinchonoideae</taxon>
        <taxon>Cinchoneae</taxon>
        <taxon>Cinchona</taxon>
    </lineage>
</organism>
<reference evidence="1 3" key="1">
    <citation type="submission" date="2024-11" db="EMBL/GenBank/DDBJ databases">
        <title>A near-complete genome assembly of Cinchona calisaya.</title>
        <authorList>
            <person name="Lian D.C."/>
            <person name="Zhao X.W."/>
            <person name="Wei L."/>
        </authorList>
    </citation>
    <scope>NUCLEOTIDE SEQUENCE [LARGE SCALE GENOMIC DNA]</scope>
    <source>
        <tissue evidence="1">Nenye</tissue>
    </source>
</reference>
<dbReference type="Proteomes" id="UP001630127">
    <property type="component" value="Unassembled WGS sequence"/>
</dbReference>
<protein>
    <submittedName>
        <fullName evidence="1">Uncharacterized protein</fullName>
    </submittedName>
</protein>
<dbReference type="AlphaFoldDB" id="A0ABD3A7C4"/>
<proteinExistence type="predicted"/>
<dbReference type="EMBL" id="JBJUIK010000005">
    <property type="protein sequence ID" value="KAL3527675.1"/>
    <property type="molecule type" value="Genomic_DNA"/>
</dbReference>
<evidence type="ECO:0000313" key="3">
    <source>
        <dbReference type="Proteomes" id="UP001630127"/>
    </source>
</evidence>
<dbReference type="EMBL" id="JBJUIK010000005">
    <property type="protein sequence ID" value="KAL3527697.1"/>
    <property type="molecule type" value="Genomic_DNA"/>
</dbReference>
<keyword evidence="3" id="KW-1185">Reference proteome</keyword>
<evidence type="ECO:0000313" key="1">
    <source>
        <dbReference type="EMBL" id="KAL3527675.1"/>
    </source>
</evidence>
<gene>
    <name evidence="1" type="ORF">ACH5RR_012331</name>
    <name evidence="2" type="ORF">ACH5RR_012353</name>
</gene>
<accession>A0ABD3A7C4</accession>
<sequence>MDMDLCTNLADGVKAKARKRFSKKKREGRVLLDSLRIPVKYISNTPSNMTEKRMKRKIGILDEEDISIGEIFEGGGKRSCRLMHGENGVAVVEIEKMKLLGERCHLYPCNPFLRVI</sequence>